<feature type="region of interest" description="Disordered" evidence="8">
    <location>
        <begin position="116"/>
        <end position="221"/>
    </location>
</feature>
<keyword evidence="11" id="KW-1185">Reference proteome</keyword>
<accession>A0ABD1JP18</accession>
<evidence type="ECO:0000256" key="3">
    <source>
        <dbReference type="ARBA" id="ARBA00022741"/>
    </source>
</evidence>
<evidence type="ECO:0000256" key="2">
    <source>
        <dbReference type="ARBA" id="ARBA00022679"/>
    </source>
</evidence>
<dbReference type="SUPFAM" id="SSF56112">
    <property type="entry name" value="Protein kinase-like (PK-like)"/>
    <property type="match status" value="1"/>
</dbReference>
<evidence type="ECO:0000313" key="10">
    <source>
        <dbReference type="EMBL" id="KAL2088420.1"/>
    </source>
</evidence>
<dbReference type="GO" id="GO:0005524">
    <property type="term" value="F:ATP binding"/>
    <property type="evidence" value="ECO:0007669"/>
    <property type="project" value="UniProtKB-UniRule"/>
</dbReference>
<feature type="compositionally biased region" description="Gly residues" evidence="8">
    <location>
        <begin position="172"/>
        <end position="203"/>
    </location>
</feature>
<dbReference type="AlphaFoldDB" id="A0ABD1JP18"/>
<dbReference type="PROSITE" id="PS50011">
    <property type="entry name" value="PROTEIN_KINASE_DOM"/>
    <property type="match status" value="1"/>
</dbReference>
<keyword evidence="1 7" id="KW-0723">Serine/threonine-protein kinase</keyword>
<feature type="binding site" evidence="6">
    <location>
        <position position="327"/>
    </location>
    <ligand>
        <name>ATP</name>
        <dbReference type="ChEBI" id="CHEBI:30616"/>
    </ligand>
</feature>
<dbReference type="EMBL" id="JBHFQA010000013">
    <property type="protein sequence ID" value="KAL2088420.1"/>
    <property type="molecule type" value="Genomic_DNA"/>
</dbReference>
<feature type="domain" description="Protein kinase" evidence="9">
    <location>
        <begin position="298"/>
        <end position="475"/>
    </location>
</feature>
<evidence type="ECO:0000256" key="5">
    <source>
        <dbReference type="ARBA" id="ARBA00022840"/>
    </source>
</evidence>
<dbReference type="InterPro" id="IPR008271">
    <property type="entry name" value="Ser/Thr_kinase_AS"/>
</dbReference>
<dbReference type="Pfam" id="PF00069">
    <property type="entry name" value="Pkinase"/>
    <property type="match status" value="1"/>
</dbReference>
<gene>
    <name evidence="10" type="ORF">ACEWY4_015319</name>
</gene>
<proteinExistence type="inferred from homology"/>
<dbReference type="InterPro" id="IPR017441">
    <property type="entry name" value="Protein_kinase_ATP_BS"/>
</dbReference>
<evidence type="ECO:0000256" key="8">
    <source>
        <dbReference type="SAM" id="MobiDB-lite"/>
    </source>
</evidence>
<sequence>MVWVPCKPITCSERPWILSTVTLYEGMASQVLVYPPHVYQTQTSAFCSVKKLKVEPSNCVYHERAYPRTYLNGRTLGIAHPTKLAPLFQSREAAGGRPRGGQDFSLQTVAVRGVQREQPTAAAAAAVPPQPQNRAVPSQGKGPEQQDRGRGSSSGASGGVGGGRGEGRGCRRGGTGGEAGGGGGGEGGGGGGSGGGGGGGGGGGEDEGDGEDCGGLNLADSSQRCGLKRKSEELENLGSAMQIVEDLSILPAMLQTNVGNPAVAVPAAGAPAKQGAGGGDGDYQLVQHEVLCSMKNTYEVLDFLGRGTFGQVVKCWKRGTSEVVAVKILKNHPSYARQGQIEVSILARLSGENADEHNLVRALECFQHRSHTCLVFEMLEQNLYDFLKQNKFSPLPLKVIRPILQQVGTALKKLKAMGLIHADLKPENIMLVDPVRQPYRVKVIDFGSASHVSKAVCSTYLQSRYYRYGPFKFQI</sequence>
<dbReference type="FunFam" id="3.30.200.20:FF:000022">
    <property type="entry name" value="Homeodomain-interacting protein kinase 2 isoform 1"/>
    <property type="match status" value="1"/>
</dbReference>
<evidence type="ECO:0000256" key="4">
    <source>
        <dbReference type="ARBA" id="ARBA00022777"/>
    </source>
</evidence>
<dbReference type="InterPro" id="IPR011009">
    <property type="entry name" value="Kinase-like_dom_sf"/>
</dbReference>
<evidence type="ECO:0000256" key="1">
    <source>
        <dbReference type="ARBA" id="ARBA00022527"/>
    </source>
</evidence>
<organism evidence="10 11">
    <name type="scientific">Coilia grayii</name>
    <name type="common">Gray's grenadier anchovy</name>
    <dbReference type="NCBI Taxonomy" id="363190"/>
    <lineage>
        <taxon>Eukaryota</taxon>
        <taxon>Metazoa</taxon>
        <taxon>Chordata</taxon>
        <taxon>Craniata</taxon>
        <taxon>Vertebrata</taxon>
        <taxon>Euteleostomi</taxon>
        <taxon>Actinopterygii</taxon>
        <taxon>Neopterygii</taxon>
        <taxon>Teleostei</taxon>
        <taxon>Clupei</taxon>
        <taxon>Clupeiformes</taxon>
        <taxon>Clupeoidei</taxon>
        <taxon>Engraulidae</taxon>
        <taxon>Coilinae</taxon>
        <taxon>Coilia</taxon>
    </lineage>
</organism>
<reference evidence="10 11" key="1">
    <citation type="submission" date="2024-09" db="EMBL/GenBank/DDBJ databases">
        <title>A chromosome-level genome assembly of Gray's grenadier anchovy, Coilia grayii.</title>
        <authorList>
            <person name="Fu Z."/>
        </authorList>
    </citation>
    <scope>NUCLEOTIDE SEQUENCE [LARGE SCALE GENOMIC DNA]</scope>
    <source>
        <strain evidence="10">G4</strain>
        <tissue evidence="10">Muscle</tissue>
    </source>
</reference>
<dbReference type="PROSITE" id="PS00108">
    <property type="entry name" value="PROTEIN_KINASE_ST"/>
    <property type="match status" value="1"/>
</dbReference>
<comment type="similarity">
    <text evidence="7">Belongs to the protein kinase superfamily.</text>
</comment>
<dbReference type="SMART" id="SM00220">
    <property type="entry name" value="S_TKc"/>
    <property type="match status" value="1"/>
</dbReference>
<feature type="compositionally biased region" description="Low complexity" evidence="8">
    <location>
        <begin position="116"/>
        <end position="137"/>
    </location>
</feature>
<keyword evidence="4" id="KW-0418">Kinase</keyword>
<dbReference type="PANTHER" id="PTHR24058">
    <property type="entry name" value="DUAL SPECIFICITY PROTEIN KINASE"/>
    <property type="match status" value="1"/>
</dbReference>
<dbReference type="Proteomes" id="UP001591681">
    <property type="component" value="Unassembled WGS sequence"/>
</dbReference>
<keyword evidence="2" id="KW-0808">Transferase</keyword>
<dbReference type="InterPro" id="IPR000719">
    <property type="entry name" value="Prot_kinase_dom"/>
</dbReference>
<dbReference type="Gene3D" id="1.10.510.10">
    <property type="entry name" value="Transferase(Phosphotransferase) domain 1"/>
    <property type="match status" value="1"/>
</dbReference>
<evidence type="ECO:0000313" key="11">
    <source>
        <dbReference type="Proteomes" id="UP001591681"/>
    </source>
</evidence>
<dbReference type="InterPro" id="IPR050494">
    <property type="entry name" value="Ser_Thr_dual-spec_kinase"/>
</dbReference>
<keyword evidence="3 6" id="KW-0547">Nucleotide-binding</keyword>
<evidence type="ECO:0000256" key="6">
    <source>
        <dbReference type="PROSITE-ProRule" id="PRU10141"/>
    </source>
</evidence>
<dbReference type="GO" id="GO:0004674">
    <property type="term" value="F:protein serine/threonine kinase activity"/>
    <property type="evidence" value="ECO:0007669"/>
    <property type="project" value="UniProtKB-KW"/>
</dbReference>
<keyword evidence="5 6" id="KW-0067">ATP-binding</keyword>
<name>A0ABD1JP18_9TELE</name>
<dbReference type="Gene3D" id="3.30.200.20">
    <property type="entry name" value="Phosphorylase Kinase, domain 1"/>
    <property type="match status" value="1"/>
</dbReference>
<protein>
    <recommendedName>
        <fullName evidence="9">Protein kinase domain-containing protein</fullName>
    </recommendedName>
</protein>
<evidence type="ECO:0000259" key="9">
    <source>
        <dbReference type="PROSITE" id="PS50011"/>
    </source>
</evidence>
<dbReference type="PROSITE" id="PS00107">
    <property type="entry name" value="PROTEIN_KINASE_ATP"/>
    <property type="match status" value="1"/>
</dbReference>
<dbReference type="PANTHER" id="PTHR24058:SF45">
    <property type="entry name" value="HOMEODOMAIN-INTERACTING PROTEIN KINASE 3"/>
    <property type="match status" value="1"/>
</dbReference>
<comment type="caution">
    <text evidence="10">The sequence shown here is derived from an EMBL/GenBank/DDBJ whole genome shotgun (WGS) entry which is preliminary data.</text>
</comment>
<evidence type="ECO:0000256" key="7">
    <source>
        <dbReference type="RuleBase" id="RU000304"/>
    </source>
</evidence>